<proteinExistence type="predicted"/>
<evidence type="ECO:0000313" key="1">
    <source>
        <dbReference type="EMBL" id="KII63436.1"/>
    </source>
</evidence>
<gene>
    <name evidence="1" type="ORF">RF11_02245</name>
</gene>
<evidence type="ECO:0000313" key="2">
    <source>
        <dbReference type="Proteomes" id="UP000031668"/>
    </source>
</evidence>
<accession>A0A0C2MP50</accession>
<reference evidence="1 2" key="1">
    <citation type="journal article" date="2014" name="Genome Biol. Evol.">
        <title>The genome of the myxosporean Thelohanellus kitauei shows adaptations to nutrient acquisition within its fish host.</title>
        <authorList>
            <person name="Yang Y."/>
            <person name="Xiong J."/>
            <person name="Zhou Z."/>
            <person name="Huo F."/>
            <person name="Miao W."/>
            <person name="Ran C."/>
            <person name="Liu Y."/>
            <person name="Zhang J."/>
            <person name="Feng J."/>
            <person name="Wang M."/>
            <person name="Wang M."/>
            <person name="Wang L."/>
            <person name="Yao B."/>
        </authorList>
    </citation>
    <scope>NUCLEOTIDE SEQUENCE [LARGE SCALE GENOMIC DNA]</scope>
    <source>
        <strain evidence="1">Wuqing</strain>
    </source>
</reference>
<sequence length="236" mass="27617">MEINDALGSMFLPEELYIHVYQVEISPSREEILHKEVQYKVKLDENPNDRVGDLRILRLAKEIGYHTIIFLTFSLDVERKYVVDTLEVHIKKFNSMVYVNGVSNIIYLVLGVYENVQGWEQIDQTLTTSVNRIQKLQTNKIYLFEFLVFRVGVQIYFAPLENQNYQNIPKYAQIRIVLVDSRGREIKNPPPITDIIQLEIVDEPDESEISTVHIDTTEYLKVSPLITEIRSKNRDK</sequence>
<keyword evidence="2" id="KW-1185">Reference proteome</keyword>
<comment type="caution">
    <text evidence="1">The sequence shown here is derived from an EMBL/GenBank/DDBJ whole genome shotgun (WGS) entry which is preliminary data.</text>
</comment>
<dbReference type="EMBL" id="JWZT01004669">
    <property type="protein sequence ID" value="KII63436.1"/>
    <property type="molecule type" value="Genomic_DNA"/>
</dbReference>
<dbReference type="AlphaFoldDB" id="A0A0C2MP50"/>
<protein>
    <submittedName>
        <fullName evidence="1">Uncharacterized protein</fullName>
    </submittedName>
</protein>
<dbReference type="Proteomes" id="UP000031668">
    <property type="component" value="Unassembled WGS sequence"/>
</dbReference>
<name>A0A0C2MP50_THEKT</name>
<organism evidence="1 2">
    <name type="scientific">Thelohanellus kitauei</name>
    <name type="common">Myxosporean</name>
    <dbReference type="NCBI Taxonomy" id="669202"/>
    <lineage>
        <taxon>Eukaryota</taxon>
        <taxon>Metazoa</taxon>
        <taxon>Cnidaria</taxon>
        <taxon>Myxozoa</taxon>
        <taxon>Myxosporea</taxon>
        <taxon>Bivalvulida</taxon>
        <taxon>Platysporina</taxon>
        <taxon>Myxobolidae</taxon>
        <taxon>Thelohanellus</taxon>
    </lineage>
</organism>